<reference evidence="2" key="1">
    <citation type="journal article" date="2023" name="bioRxiv">
        <title>Improved chromosome-level genome assembly for marigold (Tagetes erecta).</title>
        <authorList>
            <person name="Jiang F."/>
            <person name="Yuan L."/>
            <person name="Wang S."/>
            <person name="Wang H."/>
            <person name="Xu D."/>
            <person name="Wang A."/>
            <person name="Fan W."/>
        </authorList>
    </citation>
    <scope>NUCLEOTIDE SEQUENCE</scope>
    <source>
        <strain evidence="2">WSJ</strain>
        <tissue evidence="2">Leaf</tissue>
    </source>
</reference>
<feature type="region of interest" description="Disordered" evidence="1">
    <location>
        <begin position="1"/>
        <end position="66"/>
    </location>
</feature>
<protein>
    <submittedName>
        <fullName evidence="2">Uncharacterized protein</fullName>
    </submittedName>
</protein>
<feature type="compositionally biased region" description="Acidic residues" evidence="1">
    <location>
        <begin position="30"/>
        <end position="43"/>
    </location>
</feature>
<evidence type="ECO:0000256" key="1">
    <source>
        <dbReference type="SAM" id="MobiDB-lite"/>
    </source>
</evidence>
<comment type="caution">
    <text evidence="2">The sequence shown here is derived from an EMBL/GenBank/DDBJ whole genome shotgun (WGS) entry which is preliminary data.</text>
</comment>
<dbReference type="Proteomes" id="UP001229421">
    <property type="component" value="Unassembled WGS sequence"/>
</dbReference>
<sequence>MHSPTANSDVSSSLIMSSQDQSQNQMSDSMEYDETIIIEDDTNNDNKESQYSQEHVNQSSNSKKMIKRKPILSRACEAAKEYKKTVKRKPRLSRACETAKEYKEKVKSMERFCRGKVRRRDEERRSKG</sequence>
<feature type="compositionally biased region" description="Polar residues" evidence="1">
    <location>
        <begin position="49"/>
        <end position="63"/>
    </location>
</feature>
<dbReference type="EMBL" id="JAUHHV010000002">
    <property type="protein sequence ID" value="KAK1431685.1"/>
    <property type="molecule type" value="Genomic_DNA"/>
</dbReference>
<gene>
    <name evidence="2" type="ORF">QVD17_08231</name>
</gene>
<organism evidence="2 3">
    <name type="scientific">Tagetes erecta</name>
    <name type="common">African marigold</name>
    <dbReference type="NCBI Taxonomy" id="13708"/>
    <lineage>
        <taxon>Eukaryota</taxon>
        <taxon>Viridiplantae</taxon>
        <taxon>Streptophyta</taxon>
        <taxon>Embryophyta</taxon>
        <taxon>Tracheophyta</taxon>
        <taxon>Spermatophyta</taxon>
        <taxon>Magnoliopsida</taxon>
        <taxon>eudicotyledons</taxon>
        <taxon>Gunneridae</taxon>
        <taxon>Pentapetalae</taxon>
        <taxon>asterids</taxon>
        <taxon>campanulids</taxon>
        <taxon>Asterales</taxon>
        <taxon>Asteraceae</taxon>
        <taxon>Asteroideae</taxon>
        <taxon>Heliantheae alliance</taxon>
        <taxon>Tageteae</taxon>
        <taxon>Tagetes</taxon>
    </lineage>
</organism>
<proteinExistence type="predicted"/>
<accession>A0AAD8NXI1</accession>
<name>A0AAD8NXI1_TARER</name>
<evidence type="ECO:0000313" key="2">
    <source>
        <dbReference type="EMBL" id="KAK1431685.1"/>
    </source>
</evidence>
<keyword evidence="3" id="KW-1185">Reference proteome</keyword>
<dbReference type="AlphaFoldDB" id="A0AAD8NXI1"/>
<evidence type="ECO:0000313" key="3">
    <source>
        <dbReference type="Proteomes" id="UP001229421"/>
    </source>
</evidence>
<feature type="compositionally biased region" description="Low complexity" evidence="1">
    <location>
        <begin position="8"/>
        <end position="29"/>
    </location>
</feature>